<organism evidence="8 9">
    <name type="scientific">Desulforamulus aquiferis</name>
    <dbReference type="NCBI Taxonomy" id="1397668"/>
    <lineage>
        <taxon>Bacteria</taxon>
        <taxon>Bacillati</taxon>
        <taxon>Bacillota</taxon>
        <taxon>Clostridia</taxon>
        <taxon>Eubacteriales</taxon>
        <taxon>Peptococcaceae</taxon>
        <taxon>Desulforamulus</taxon>
    </lineage>
</organism>
<evidence type="ECO:0000259" key="7">
    <source>
        <dbReference type="Pfam" id="PF02687"/>
    </source>
</evidence>
<name>A0AAW7ZCQ6_9FIRM</name>
<sequence length="647" mass="72850">MDNLFYLRLAMINIKKNSKTYIPFIITCICTIMMFYIMHAISINEGLEGESGSESLKTLLRLGTIIIGIFSSIFLYYTNSFLLKRRKKEIGLYNVLGLEKKHIARVLLFESIITSLISITLGVVGGVVLNKLMFLILLKLLNFEVAFGFSISVPSMLMTLIVFLGIFILILLSNLLQIRMLKPIDLLKGSQHGEREPKMKWAMTIVGVIALGTGYGIALSVQSPLAALNQFFIAVILVMIGTYALFTAGSIALLKLLRKNKSFYYQTRHFISISGMLYRMKQNAVGLANICILSTAVLVTLSSTVALYIGVEDALQSRFPRDIIMAASDITSSEVQKLEEILEGEIKNNRLNIKDKLNYWNITFGAEVKDDKFILMKEVGYNPNMSMLTAIPVSDYNRLEGKGVSLSDDEVIIFSPTKKYGKDTITIDEKTFKVKQELDLPVLGMASETDIVESYVVFLKDINLIGSNDNRKYLVSFDVESSDQNILLLANNLNQKFMENGLTVRIESPVANRQHFYMLYGGLFFIGIFLGSLFLMATVLIIYYKQISEGYDDKVRFEILQKVGMSKNEIQRTIKSQILTVFFLPLASTVLHITFAFPIITKLLAVLNLNNVALFRLSTVMTILVFAAIYAAIYSLTAREYYRIVND</sequence>
<reference evidence="8" key="1">
    <citation type="journal article" date="2023" name="J. Hazard. Mater.">
        <title>Anaerobic biodegradation of pyrene and benzo[a]pyrene by a new sulfate-reducing Desulforamulus aquiferis strain DSA.</title>
        <authorList>
            <person name="Zhang Z."/>
            <person name="Sun J."/>
            <person name="Gong X."/>
            <person name="Wang C."/>
            <person name="Wang H."/>
        </authorList>
    </citation>
    <scope>NUCLEOTIDE SEQUENCE</scope>
    <source>
        <strain evidence="8">DSA</strain>
    </source>
</reference>
<evidence type="ECO:0000256" key="6">
    <source>
        <dbReference type="PIRNR" id="PIRNR018968"/>
    </source>
</evidence>
<feature type="transmembrane region" description="Helical" evidence="6">
    <location>
        <begin position="106"/>
        <end position="129"/>
    </location>
</feature>
<evidence type="ECO:0000313" key="9">
    <source>
        <dbReference type="Proteomes" id="UP001172911"/>
    </source>
</evidence>
<dbReference type="AlphaFoldDB" id="A0AAW7ZCQ6"/>
<proteinExistence type="inferred from homology"/>
<keyword evidence="6" id="KW-0813">Transport</keyword>
<comment type="similarity">
    <text evidence="6">Belongs to the ABC-4 integral membrane protein family.</text>
</comment>
<dbReference type="GO" id="GO:0005886">
    <property type="term" value="C:plasma membrane"/>
    <property type="evidence" value="ECO:0007669"/>
    <property type="project" value="UniProtKB-SubCell"/>
</dbReference>
<feature type="transmembrane region" description="Helical" evidence="6">
    <location>
        <begin position="21"/>
        <end position="39"/>
    </location>
</feature>
<gene>
    <name evidence="8" type="ORF">P6N53_04955</name>
</gene>
<reference evidence="8" key="2">
    <citation type="submission" date="2023-03" db="EMBL/GenBank/DDBJ databases">
        <authorList>
            <person name="Zhang Z."/>
        </authorList>
    </citation>
    <scope>NUCLEOTIDE SEQUENCE</scope>
    <source>
        <strain evidence="8">DSA</strain>
    </source>
</reference>
<feature type="transmembrane region" description="Helical" evidence="6">
    <location>
        <begin position="613"/>
        <end position="633"/>
    </location>
</feature>
<evidence type="ECO:0000256" key="5">
    <source>
        <dbReference type="ARBA" id="ARBA00023136"/>
    </source>
</evidence>
<dbReference type="Proteomes" id="UP001172911">
    <property type="component" value="Unassembled WGS sequence"/>
</dbReference>
<feature type="transmembrane region" description="Helical" evidence="6">
    <location>
        <begin position="286"/>
        <end position="311"/>
    </location>
</feature>
<evidence type="ECO:0000256" key="1">
    <source>
        <dbReference type="ARBA" id="ARBA00004651"/>
    </source>
</evidence>
<keyword evidence="4 6" id="KW-1133">Transmembrane helix</keyword>
<dbReference type="RefSeq" id="WP_304541632.1">
    <property type="nucleotide sequence ID" value="NZ_JARPTC010000006.1"/>
</dbReference>
<dbReference type="PIRSF" id="PIRSF018968">
    <property type="entry name" value="ABC_permease_BceB"/>
    <property type="match status" value="1"/>
</dbReference>
<dbReference type="PANTHER" id="PTHR46795">
    <property type="entry name" value="ABC TRANSPORTER PERMEASE-RELATED-RELATED"/>
    <property type="match status" value="1"/>
</dbReference>
<feature type="transmembrane region" description="Helical" evidence="6">
    <location>
        <begin position="231"/>
        <end position="254"/>
    </location>
</feature>
<evidence type="ECO:0000256" key="2">
    <source>
        <dbReference type="ARBA" id="ARBA00022475"/>
    </source>
</evidence>
<keyword evidence="5 6" id="KW-0472">Membrane</keyword>
<keyword evidence="9" id="KW-1185">Reference proteome</keyword>
<feature type="transmembrane region" description="Helical" evidence="6">
    <location>
        <begin position="517"/>
        <end position="544"/>
    </location>
</feature>
<feature type="transmembrane region" description="Helical" evidence="6">
    <location>
        <begin position="59"/>
        <end position="78"/>
    </location>
</feature>
<dbReference type="GO" id="GO:0055085">
    <property type="term" value="P:transmembrane transport"/>
    <property type="evidence" value="ECO:0007669"/>
    <property type="project" value="UniProtKB-UniRule"/>
</dbReference>
<comment type="caution">
    <text evidence="8">The sequence shown here is derived from an EMBL/GenBank/DDBJ whole genome shotgun (WGS) entry which is preliminary data.</text>
</comment>
<feature type="transmembrane region" description="Helical" evidence="6">
    <location>
        <begin position="201"/>
        <end position="219"/>
    </location>
</feature>
<evidence type="ECO:0000313" key="8">
    <source>
        <dbReference type="EMBL" id="MDO7786570.1"/>
    </source>
</evidence>
<protein>
    <submittedName>
        <fullName evidence="8">ABC transporter permease</fullName>
    </submittedName>
</protein>
<dbReference type="InterPro" id="IPR027022">
    <property type="entry name" value="ABC_permease_BceB-typ"/>
</dbReference>
<feature type="transmembrane region" description="Helical" evidence="6">
    <location>
        <begin position="578"/>
        <end position="601"/>
    </location>
</feature>
<dbReference type="Pfam" id="PF02687">
    <property type="entry name" value="FtsX"/>
    <property type="match status" value="1"/>
</dbReference>
<accession>A0AAW7ZCQ6</accession>
<comment type="subcellular location">
    <subcellularLocation>
        <location evidence="1 6">Cell membrane</location>
        <topology evidence="1 6">Multi-pass membrane protein</topology>
    </subcellularLocation>
</comment>
<feature type="domain" description="ABC3 transporter permease C-terminal" evidence="7">
    <location>
        <begin position="65"/>
        <end position="179"/>
    </location>
</feature>
<keyword evidence="2 6" id="KW-1003">Cell membrane</keyword>
<dbReference type="InterPro" id="IPR003838">
    <property type="entry name" value="ABC3_permease_C"/>
</dbReference>
<evidence type="ECO:0000256" key="3">
    <source>
        <dbReference type="ARBA" id="ARBA00022692"/>
    </source>
</evidence>
<keyword evidence="3 6" id="KW-0812">Transmembrane</keyword>
<dbReference type="EMBL" id="JARPTC010000006">
    <property type="protein sequence ID" value="MDO7786570.1"/>
    <property type="molecule type" value="Genomic_DNA"/>
</dbReference>
<evidence type="ECO:0000256" key="4">
    <source>
        <dbReference type="ARBA" id="ARBA00022989"/>
    </source>
</evidence>
<feature type="transmembrane region" description="Helical" evidence="6">
    <location>
        <begin position="149"/>
        <end position="172"/>
    </location>
</feature>
<dbReference type="InterPro" id="IPR052536">
    <property type="entry name" value="ABC-4_Integral_Memb_Prot"/>
</dbReference>
<dbReference type="PANTHER" id="PTHR46795:SF3">
    <property type="entry name" value="ABC TRANSPORTER PERMEASE"/>
    <property type="match status" value="1"/>
</dbReference>